<sequence>MTFYTMNIYSLKNQLTMKTISKLVLFVFMLCLCSIGVSQEETDQPEAQAYEPVFITMTITHWNDDPNTDFSDWLDTEKKFFQNVTSKNELILSSGVYTHYFTPDNSEVLLVNVYKTWADIEKSNEINQKLIEEAWPNEDERQAFFVKQENYYSRDHSDEIYQSMNFMIPESETDKSRIYYMRSNNLAMDGEGSPEKFKEYFEKITKKSQKLKGYYTHRHLWGSNSREMSEVFVFDSLADIEEFFEEEEGLVSSNWEDEKERSTFIKDMGKLFTGKHADYVYRSVPELMK</sequence>
<dbReference type="AlphaFoldDB" id="A0M5F5"/>
<evidence type="ECO:0000313" key="2">
    <source>
        <dbReference type="Proteomes" id="UP000000755"/>
    </source>
</evidence>
<dbReference type="KEGG" id="gfo:GFO_2898"/>
<name>A0M5F5_CHRFK</name>
<reference evidence="1 2" key="1">
    <citation type="journal article" date="2006" name="Environ. Microbiol.">
        <title>Whole genome analysis of the marine Bacteroidetes'Gramella forsetii' reveals adaptations to degradation of polymeric organic matter.</title>
        <authorList>
            <person name="Bauer M."/>
            <person name="Kube M."/>
            <person name="Teeling H."/>
            <person name="Richter M."/>
            <person name="Lombardot T."/>
            <person name="Allers E."/>
            <person name="Wuerdemann C.A."/>
            <person name="Quast C."/>
            <person name="Kuhl H."/>
            <person name="Knaust F."/>
            <person name="Woebken D."/>
            <person name="Bischof K."/>
            <person name="Mussmann M."/>
            <person name="Choudhuri J.V."/>
            <person name="Meyer F."/>
            <person name="Reinhardt R."/>
            <person name="Amann R.I."/>
            <person name="Gloeckner F.O."/>
        </authorList>
    </citation>
    <scope>NUCLEOTIDE SEQUENCE [LARGE SCALE GENOMIC DNA]</scope>
    <source>
        <strain evidence="1 2">KT0803</strain>
    </source>
</reference>
<protein>
    <submittedName>
        <fullName evidence="1">Membrane or secreted protein</fullName>
    </submittedName>
</protein>
<evidence type="ECO:0000313" key="1">
    <source>
        <dbReference type="EMBL" id="CAL67850.1"/>
    </source>
</evidence>
<accession>A0M5F5</accession>
<dbReference type="Proteomes" id="UP000000755">
    <property type="component" value="Chromosome"/>
</dbReference>
<proteinExistence type="predicted"/>
<dbReference type="EMBL" id="CU207366">
    <property type="protein sequence ID" value="CAL67850.1"/>
    <property type="molecule type" value="Genomic_DNA"/>
</dbReference>
<organism evidence="1 2">
    <name type="scientific">Christiangramia forsetii (strain DSM 17595 / CGMCC 1.15422 / KT0803)</name>
    <name type="common">Gramella forsetii</name>
    <dbReference type="NCBI Taxonomy" id="411154"/>
    <lineage>
        <taxon>Bacteria</taxon>
        <taxon>Pseudomonadati</taxon>
        <taxon>Bacteroidota</taxon>
        <taxon>Flavobacteriia</taxon>
        <taxon>Flavobacteriales</taxon>
        <taxon>Flavobacteriaceae</taxon>
        <taxon>Christiangramia</taxon>
    </lineage>
</organism>
<dbReference type="eggNOG" id="ENOG502Z7YT">
    <property type="taxonomic scope" value="Bacteria"/>
</dbReference>
<dbReference type="HOGENOM" id="CLU_962291_0_0_10"/>
<dbReference type="STRING" id="411154.GFO_2898"/>
<gene>
    <name evidence="1" type="ordered locus">GFO_2898</name>
</gene>